<keyword evidence="3" id="KW-0812">Transmembrane</keyword>
<dbReference type="STRING" id="578458.D8QE14"/>
<dbReference type="GO" id="GO:0030692">
    <property type="term" value="C:Noc4p-Nop14p complex"/>
    <property type="evidence" value="ECO:0007669"/>
    <property type="project" value="TreeGrafter"/>
</dbReference>
<dbReference type="AlphaFoldDB" id="D8QE14"/>
<dbReference type="HOGENOM" id="CLU_015945_1_0_1"/>
<dbReference type="KEGG" id="scm:SCHCO_02551315"/>
<gene>
    <name evidence="7" type="ORF">SCHCODRAFT_237054</name>
</gene>
<evidence type="ECO:0000313" key="8">
    <source>
        <dbReference type="Proteomes" id="UP000007431"/>
    </source>
</evidence>
<dbReference type="InterPro" id="IPR027193">
    <property type="entry name" value="Noc4"/>
</dbReference>
<dbReference type="Pfam" id="PF03914">
    <property type="entry name" value="CBF"/>
    <property type="match status" value="1"/>
</dbReference>
<dbReference type="InterPro" id="IPR005612">
    <property type="entry name" value="CCAAT-binding_factor"/>
</dbReference>
<keyword evidence="4" id="KW-0472">Membrane</keyword>
<dbReference type="EMBL" id="GL377310">
    <property type="protein sequence ID" value="EFI93777.1"/>
    <property type="molecule type" value="Genomic_DNA"/>
</dbReference>
<evidence type="ECO:0000259" key="6">
    <source>
        <dbReference type="Pfam" id="PF03914"/>
    </source>
</evidence>
<evidence type="ECO:0000256" key="4">
    <source>
        <dbReference type="ARBA" id="ARBA00022989"/>
    </source>
</evidence>
<dbReference type="InParanoid" id="D8QE14"/>
<feature type="region of interest" description="Disordered" evidence="5">
    <location>
        <begin position="239"/>
        <end position="288"/>
    </location>
</feature>
<dbReference type="GeneID" id="9591089"/>
<dbReference type="eggNOG" id="KOG2154">
    <property type="taxonomic scope" value="Eukaryota"/>
</dbReference>
<evidence type="ECO:0000313" key="7">
    <source>
        <dbReference type="EMBL" id="EFI93777.1"/>
    </source>
</evidence>
<accession>D8QE14</accession>
<proteinExistence type="inferred from homology"/>
<sequence length="593" mass="66825">MPSSLPPPSKKRKLQESQTIKEVQRLEQILTDAITTNASLNPLADLVDLAAKAKDARDVSKAIYALYRVFVLLINEGKLEVDGTEAAAAVKTWIREQMNRYVNVLGALLKHEEKTIRVSALQILFSLQKHLSSSISAPSKPQFHVSHFKRIVSFLLLGSPGHPSSIDPDVLHEFHDKWFSENDDIRWFFLREAATLLHNNPDSKDAPINLLTILQGLTTFPTEQAELNSWWVLELGTKPPKPKKAKGSADASDSEDEAKPAGTEDDDDDWRKFFDDEPEAGAGKDKTPSARLHNLTIHQSLHSLPSHRAVFTRAWLTLLPRLTIKGDPDLSRALAVRALNVMHRGVLPHLTRAVLVMDWIAACVDYGGSPGLLALNALFVLMKEYNLDYPFFYKRLYAFLDRDVLHLKHRARFFRMAEVFLSSTHLPATLLASFVKRLARLSLSAPPAAIVMVIPFTYNILKRHPKLMPMIHRSDYDGAEEDPFLPEESDPQQTNALASSLWELATHRQHYHAGVSTLAKIFSEAFTKPSYAMEDFLDHTYGTLFETEAKRKIKKEPALALDIGKDLERLFPVVQEDRPTMEGGVVQDLWVFA</sequence>
<comment type="similarity">
    <text evidence="2">Belongs to the CBF/MAK21 family.</text>
</comment>
<dbReference type="GO" id="GO:0032040">
    <property type="term" value="C:small-subunit processome"/>
    <property type="evidence" value="ECO:0007669"/>
    <property type="project" value="TreeGrafter"/>
</dbReference>
<dbReference type="InterPro" id="IPR016024">
    <property type="entry name" value="ARM-type_fold"/>
</dbReference>
<dbReference type="GO" id="GO:0031965">
    <property type="term" value="C:nuclear membrane"/>
    <property type="evidence" value="ECO:0007669"/>
    <property type="project" value="UniProtKB-SubCell"/>
</dbReference>
<evidence type="ECO:0000256" key="2">
    <source>
        <dbReference type="ARBA" id="ARBA00007797"/>
    </source>
</evidence>
<dbReference type="OrthoDB" id="10263185at2759"/>
<evidence type="ECO:0000256" key="5">
    <source>
        <dbReference type="SAM" id="MobiDB-lite"/>
    </source>
</evidence>
<comment type="subcellular location">
    <subcellularLocation>
        <location evidence="1">Nucleus membrane</location>
        <topology evidence="1">Multi-pass membrane protein</topology>
    </subcellularLocation>
</comment>
<dbReference type="Proteomes" id="UP000007431">
    <property type="component" value="Unassembled WGS sequence"/>
</dbReference>
<dbReference type="SUPFAM" id="SSF48371">
    <property type="entry name" value="ARM repeat"/>
    <property type="match status" value="1"/>
</dbReference>
<dbReference type="GO" id="GO:0042254">
    <property type="term" value="P:ribosome biogenesis"/>
    <property type="evidence" value="ECO:0007669"/>
    <property type="project" value="InterPro"/>
</dbReference>
<evidence type="ECO:0000256" key="1">
    <source>
        <dbReference type="ARBA" id="ARBA00004232"/>
    </source>
</evidence>
<name>D8QE14_SCHCM</name>
<reference evidence="7 8" key="1">
    <citation type="journal article" date="2010" name="Nat. Biotechnol.">
        <title>Genome sequence of the model mushroom Schizophyllum commune.</title>
        <authorList>
            <person name="Ohm R.A."/>
            <person name="de Jong J.F."/>
            <person name="Lugones L.G."/>
            <person name="Aerts A."/>
            <person name="Kothe E."/>
            <person name="Stajich J.E."/>
            <person name="de Vries R.P."/>
            <person name="Record E."/>
            <person name="Levasseur A."/>
            <person name="Baker S.E."/>
            <person name="Bartholomew K.A."/>
            <person name="Coutinho P.M."/>
            <person name="Erdmann S."/>
            <person name="Fowler T.J."/>
            <person name="Gathman A.C."/>
            <person name="Lombard V."/>
            <person name="Henrissat B."/>
            <person name="Knabe N."/>
            <person name="Kuees U."/>
            <person name="Lilly W.W."/>
            <person name="Lindquist E."/>
            <person name="Lucas S."/>
            <person name="Magnuson J.K."/>
            <person name="Piumi F."/>
            <person name="Raudaskoski M."/>
            <person name="Salamov A."/>
            <person name="Schmutz J."/>
            <person name="Schwarze F.W.M.R."/>
            <person name="vanKuyk P.A."/>
            <person name="Horton J.S."/>
            <person name="Grigoriev I.V."/>
            <person name="Woesten H.A.B."/>
        </authorList>
    </citation>
    <scope>NUCLEOTIDE SEQUENCE [LARGE SCALE GENOMIC DNA]</scope>
    <source>
        <strain evidence="8">H4-8 / FGSC 9210</strain>
    </source>
</reference>
<dbReference type="FunCoup" id="D8QE14">
    <property type="interactions" value="457"/>
</dbReference>
<dbReference type="OMA" id="HDDVRWF"/>
<dbReference type="PANTHER" id="PTHR12455:SF0">
    <property type="entry name" value="NUCLEOLAR COMPLEX PROTEIN 4 HOMOLOG"/>
    <property type="match status" value="1"/>
</dbReference>
<keyword evidence="8" id="KW-1185">Reference proteome</keyword>
<evidence type="ECO:0000256" key="3">
    <source>
        <dbReference type="ARBA" id="ARBA00022692"/>
    </source>
</evidence>
<keyword evidence="4" id="KW-1133">Transmembrane helix</keyword>
<organism evidence="8">
    <name type="scientific">Schizophyllum commune (strain H4-8 / FGSC 9210)</name>
    <name type="common">Split gill fungus</name>
    <dbReference type="NCBI Taxonomy" id="578458"/>
    <lineage>
        <taxon>Eukaryota</taxon>
        <taxon>Fungi</taxon>
        <taxon>Dikarya</taxon>
        <taxon>Basidiomycota</taxon>
        <taxon>Agaricomycotina</taxon>
        <taxon>Agaricomycetes</taxon>
        <taxon>Agaricomycetidae</taxon>
        <taxon>Agaricales</taxon>
        <taxon>Schizophyllaceae</taxon>
        <taxon>Schizophyllum</taxon>
    </lineage>
</organism>
<dbReference type="RefSeq" id="XP_003028680.1">
    <property type="nucleotide sequence ID" value="XM_003028634.1"/>
</dbReference>
<dbReference type="PANTHER" id="PTHR12455">
    <property type="entry name" value="NUCLEOLAR COMPLEX PROTEIN 4"/>
    <property type="match status" value="1"/>
</dbReference>
<dbReference type="VEuPathDB" id="FungiDB:SCHCODRAFT_02551315"/>
<protein>
    <recommendedName>
        <fullName evidence="6">CCAAT-binding factor domain-containing protein</fullName>
    </recommendedName>
</protein>
<feature type="domain" description="CCAAT-binding factor" evidence="6">
    <location>
        <begin position="372"/>
        <end position="519"/>
    </location>
</feature>